<gene>
    <name evidence="7" type="ORF">ZYGR_0AG00860</name>
</gene>
<evidence type="ECO:0000256" key="2">
    <source>
        <dbReference type="ARBA" id="ARBA00022771"/>
    </source>
</evidence>
<organism evidence="7 8">
    <name type="scientific">Zygosaccharomyces rouxii</name>
    <dbReference type="NCBI Taxonomy" id="4956"/>
    <lineage>
        <taxon>Eukaryota</taxon>
        <taxon>Fungi</taxon>
        <taxon>Dikarya</taxon>
        <taxon>Ascomycota</taxon>
        <taxon>Saccharomycotina</taxon>
        <taxon>Saccharomycetes</taxon>
        <taxon>Saccharomycetales</taxon>
        <taxon>Saccharomycetaceae</taxon>
        <taxon>Zygosaccharomyces</taxon>
    </lineage>
</organism>
<dbReference type="InterPro" id="IPR011011">
    <property type="entry name" value="Znf_FYVE_PHD"/>
</dbReference>
<dbReference type="GO" id="GO:0008270">
    <property type="term" value="F:zinc ion binding"/>
    <property type="evidence" value="ECO:0007669"/>
    <property type="project" value="UniProtKB-KW"/>
</dbReference>
<dbReference type="EMBL" id="BDGX01000033">
    <property type="protein sequence ID" value="GAV52095.1"/>
    <property type="molecule type" value="Genomic_DNA"/>
</dbReference>
<dbReference type="InterPro" id="IPR019786">
    <property type="entry name" value="Zinc_finger_PHD-type_CS"/>
</dbReference>
<dbReference type="PROSITE" id="PS01359">
    <property type="entry name" value="ZF_PHD_1"/>
    <property type="match status" value="1"/>
</dbReference>
<dbReference type="AlphaFoldDB" id="A0A1Q3A8M2"/>
<name>A0A1Q3A8M2_ZYGRO</name>
<dbReference type="Pfam" id="PF00628">
    <property type="entry name" value="PHD"/>
    <property type="match status" value="1"/>
</dbReference>
<dbReference type="PANTHER" id="PTHR47636:SF1">
    <property type="entry name" value="TRANSCRIPTIONAL REGULATORY PROTEIN RCO1"/>
    <property type="match status" value="1"/>
</dbReference>
<dbReference type="InterPro" id="IPR013083">
    <property type="entry name" value="Znf_RING/FYVE/PHD"/>
</dbReference>
<evidence type="ECO:0000313" key="7">
    <source>
        <dbReference type="EMBL" id="GAV52095.1"/>
    </source>
</evidence>
<dbReference type="InterPro" id="IPR001965">
    <property type="entry name" value="Znf_PHD"/>
</dbReference>
<dbReference type="CDD" id="cd15535">
    <property type="entry name" value="PHD1_Rco1"/>
    <property type="match status" value="1"/>
</dbReference>
<dbReference type="Gene3D" id="3.30.40.10">
    <property type="entry name" value="Zinc/RING finger domain, C3HC4 (zinc finger)"/>
    <property type="match status" value="2"/>
</dbReference>
<dbReference type="GO" id="GO:0006357">
    <property type="term" value="P:regulation of transcription by RNA polymerase II"/>
    <property type="evidence" value="ECO:0007669"/>
    <property type="project" value="TreeGrafter"/>
</dbReference>
<dbReference type="OrthoDB" id="5876363at2759"/>
<keyword evidence="2 4" id="KW-0863">Zinc-finger</keyword>
<dbReference type="SMART" id="SM00249">
    <property type="entry name" value="PHD"/>
    <property type="match status" value="2"/>
</dbReference>
<dbReference type="InterPro" id="IPR052819">
    <property type="entry name" value="Chromatin_regulatory_protein"/>
</dbReference>
<dbReference type="GO" id="GO:0032221">
    <property type="term" value="C:Rpd3S complex"/>
    <property type="evidence" value="ECO:0007669"/>
    <property type="project" value="TreeGrafter"/>
</dbReference>
<evidence type="ECO:0000259" key="6">
    <source>
        <dbReference type="PROSITE" id="PS50016"/>
    </source>
</evidence>
<accession>A0A1Q3A8M2</accession>
<feature type="domain" description="PHD-type" evidence="6">
    <location>
        <begin position="301"/>
        <end position="350"/>
    </location>
</feature>
<feature type="compositionally biased region" description="Polar residues" evidence="5">
    <location>
        <begin position="152"/>
        <end position="164"/>
    </location>
</feature>
<reference evidence="7 8" key="1">
    <citation type="submission" date="2016-08" db="EMBL/GenBank/DDBJ databases">
        <title>Draft genome sequence of allopolyploid Zygosaccharomyces rouxii.</title>
        <authorList>
            <person name="Watanabe J."/>
            <person name="Uehara K."/>
            <person name="Mogi Y."/>
            <person name="Tsukioka Y."/>
        </authorList>
    </citation>
    <scope>NUCLEOTIDE SEQUENCE [LARGE SCALE GENOMIC DNA]</scope>
    <source>
        <strain evidence="7 8">NBRC 110957</strain>
    </source>
</reference>
<dbReference type="PANTHER" id="PTHR47636">
    <property type="entry name" value="TRANSCRIPTIONAL REGULATORY PROTEIN RCO1"/>
    <property type="match status" value="1"/>
</dbReference>
<dbReference type="PROSITE" id="PS50016">
    <property type="entry name" value="ZF_PHD_2"/>
    <property type="match status" value="1"/>
</dbReference>
<dbReference type="SUPFAM" id="SSF57903">
    <property type="entry name" value="FYVE/PHD zinc finger"/>
    <property type="match status" value="2"/>
</dbReference>
<proteinExistence type="predicted"/>
<feature type="region of interest" description="Disordered" evidence="5">
    <location>
        <begin position="1"/>
        <end position="89"/>
    </location>
</feature>
<comment type="caution">
    <text evidence="7">The sequence shown here is derived from an EMBL/GenBank/DDBJ whole genome shotgun (WGS) entry which is preliminary data.</text>
</comment>
<feature type="region of interest" description="Disordered" evidence="5">
    <location>
        <begin position="110"/>
        <end position="179"/>
    </location>
</feature>
<evidence type="ECO:0000256" key="3">
    <source>
        <dbReference type="ARBA" id="ARBA00022833"/>
    </source>
</evidence>
<evidence type="ECO:0000256" key="4">
    <source>
        <dbReference type="PROSITE-ProRule" id="PRU00146"/>
    </source>
</evidence>
<evidence type="ECO:0000256" key="1">
    <source>
        <dbReference type="ARBA" id="ARBA00022723"/>
    </source>
</evidence>
<keyword evidence="3" id="KW-0862">Zinc</keyword>
<dbReference type="InterPro" id="IPR019787">
    <property type="entry name" value="Znf_PHD-finger"/>
</dbReference>
<evidence type="ECO:0000256" key="5">
    <source>
        <dbReference type="SAM" id="MobiDB-lite"/>
    </source>
</evidence>
<feature type="compositionally biased region" description="Low complexity" evidence="5">
    <location>
        <begin position="40"/>
        <end position="52"/>
    </location>
</feature>
<evidence type="ECO:0000313" key="8">
    <source>
        <dbReference type="Proteomes" id="UP000187013"/>
    </source>
</evidence>
<protein>
    <recommendedName>
        <fullName evidence="6">PHD-type domain-containing protein</fullName>
    </recommendedName>
</protein>
<feature type="compositionally biased region" description="Polar residues" evidence="5">
    <location>
        <begin position="61"/>
        <end position="72"/>
    </location>
</feature>
<sequence>MQNSRRPGSSGRGPGRPPKRGRKGGKMSGVGRPVPRPATGSNQNGNNSNNNSFDSGDTKSRSVSTPATSLPASTPVLPRQLRNSTSYTQVDYNLKKRKIIPSEDFAVRSRRNKSNGNGIALQENDRSLDADSTSNADEEDAKELIERDANGQIVNINEPNSTKDAINGATGLPLSQGPPEKIKKEYMWSYKKNSFVDVQDNQDEDLPPLTNRDSDSNIELSDMRHGLKPFDVHADERDVRVKGKNSNKKITDYHHGHIKIKATVSEESKSKLFGQNSVANLPGNGAHGKLAGSTTQEIENDDFCSACLQSGSFLCCDTCPKSFHFLCLNPPLDPDELPDGDWSCPQCVFKMKCPNGSQAKKYEKDFLQEKVPRNCKLFGKLLFQLEITNPRQFSLPQSLKDTFQNVTSGPHGVYNDGREKEPLSEKQLFGAPYGQSLTMLDCYNPDMHVDQDTSKFLTCYKCRTTKMGTWDSPEDSRLIMRCDYCKTPWHLDCIPHAPRASLKNLGTKWKCPLHVPEVNKTNKPRRLAKFQKSIEPVQSCGFKNNGEVDILLDEITSPGSKAMMEAHKKEGDFPPVALLSEKSVKLDFMDKVFRAKKVQREKNLKYEEHLIDKLLTSSSQSKGDKPLEDLMSFVYFQVGNNPYLKKLWDFKELCKVAQDELAKENISEQELSNLLMIRKLLESKPKEEIMNFFNLKE</sequence>
<keyword evidence="1" id="KW-0479">Metal-binding</keyword>
<dbReference type="Proteomes" id="UP000187013">
    <property type="component" value="Unassembled WGS sequence"/>
</dbReference>